<dbReference type="VEuPathDB" id="VectorBase:MDOMA2_019271"/>
<dbReference type="OrthoDB" id="21458at2759"/>
<dbReference type="GO" id="GO:0012505">
    <property type="term" value="C:endomembrane system"/>
    <property type="evidence" value="ECO:0007669"/>
    <property type="project" value="TreeGrafter"/>
</dbReference>
<evidence type="ECO:0000256" key="1">
    <source>
        <dbReference type="ARBA" id="ARBA00004370"/>
    </source>
</evidence>
<dbReference type="InterPro" id="IPR029454">
    <property type="entry name" value="ODR-4-like"/>
</dbReference>
<dbReference type="AlphaFoldDB" id="A0A1I8M4H6"/>
<keyword evidence="8" id="KW-1185">Reference proteome</keyword>
<comment type="subcellular location">
    <subcellularLocation>
        <location evidence="1">Membrane</location>
    </subcellularLocation>
</comment>
<evidence type="ECO:0000256" key="4">
    <source>
        <dbReference type="ARBA" id="ARBA00022989"/>
    </source>
</evidence>
<dbReference type="GO" id="GO:0016020">
    <property type="term" value="C:membrane"/>
    <property type="evidence" value="ECO:0007669"/>
    <property type="project" value="UniProtKB-SubCell"/>
</dbReference>
<keyword evidence="4 6" id="KW-1133">Transmembrane helix</keyword>
<dbReference type="GO" id="GO:0008104">
    <property type="term" value="P:intracellular protein localization"/>
    <property type="evidence" value="ECO:0007669"/>
    <property type="project" value="TreeGrafter"/>
</dbReference>
<gene>
    <name evidence="7" type="primary">101896279</name>
    <name evidence="9" type="synonym">LOC131800711</name>
</gene>
<protein>
    <submittedName>
        <fullName evidence="9">Protein odr-4 homolog</fullName>
    </submittedName>
</protein>
<evidence type="ECO:0000313" key="8">
    <source>
        <dbReference type="Proteomes" id="UP001652621"/>
    </source>
</evidence>
<evidence type="ECO:0000256" key="3">
    <source>
        <dbReference type="ARBA" id="ARBA00022692"/>
    </source>
</evidence>
<sequence length="465" mass="52291">MAKLLLSKSDEEYLEKCATQMKFSYGIIIGQKSEPGKYIVVHLAKNDEEESDFPDADSSATVGPQKVDQINLQSLGNQWLSAGKMIPGSFNVMGLFVAGVSKDYVDDSSDEFKSAKRLFFDMHNLLKQGHQFKSNEHDDTEYIFLTYSSAAKKAASKIYNYVANGGTFSPLDYRFVEKPFEWYTFECNYELNDVFPILDASEKINIEVQFQKTIDTVRNSLNASEIFLQNECVDDGQILDSYIKQLHQGGGRKANSDESYKATIFLPIKCQNTKGNQRIHVKEFNGTIRLSGVVSSRVWCNPKNTIGDVKRFIREDVIRSLMARIQVYCDGLTEPNISNDAIFISEPPRRVYFNVNAGSGQKSIQFSDYIFRGETPTVAAAQAKQILDLDITPDSISADLEGVPEDETFSDTSFEMPTTDKQKMQKLGSLDPAGQRDLTRTMYMLGIAVSLLVLVIAIVVHYFMK</sequence>
<evidence type="ECO:0000256" key="6">
    <source>
        <dbReference type="SAM" id="Phobius"/>
    </source>
</evidence>
<dbReference type="Pfam" id="PF14778">
    <property type="entry name" value="ODR4-like"/>
    <property type="match status" value="1"/>
</dbReference>
<reference evidence="7" key="1">
    <citation type="submission" date="2020-05" db="UniProtKB">
        <authorList>
            <consortium name="EnsemblMetazoa"/>
        </authorList>
    </citation>
    <scope>IDENTIFICATION</scope>
    <source>
        <strain evidence="7">Aabys</strain>
    </source>
</reference>
<name>A0A1I8M4H6_MUSDO</name>
<evidence type="ECO:0000256" key="2">
    <source>
        <dbReference type="ARBA" id="ARBA00010131"/>
    </source>
</evidence>
<dbReference type="PANTHER" id="PTHR33966">
    <property type="entry name" value="PROTEIN ODR-4 HOMOLOG"/>
    <property type="match status" value="1"/>
</dbReference>
<keyword evidence="5 6" id="KW-0472">Membrane</keyword>
<accession>A0A1I8M4H6</accession>
<evidence type="ECO:0000256" key="5">
    <source>
        <dbReference type="ARBA" id="ARBA00023136"/>
    </source>
</evidence>
<evidence type="ECO:0000313" key="9">
    <source>
        <dbReference type="RefSeq" id="XP_058974371.1"/>
    </source>
</evidence>
<dbReference type="eggNOG" id="KOG4703">
    <property type="taxonomic scope" value="Eukaryota"/>
</dbReference>
<proteinExistence type="inferred from homology"/>
<dbReference type="RefSeq" id="XP_058974371.1">
    <property type="nucleotide sequence ID" value="XM_059118388.1"/>
</dbReference>
<dbReference type="STRING" id="7370.A0A1I8M4H6"/>
<comment type="similarity">
    <text evidence="2">Belongs to the ODR-4 family.</text>
</comment>
<dbReference type="Proteomes" id="UP001652621">
    <property type="component" value="Unplaced"/>
</dbReference>
<dbReference type="RefSeq" id="XP_005180445.2">
    <property type="nucleotide sequence ID" value="XM_005180388.4"/>
</dbReference>
<dbReference type="VEuPathDB" id="VectorBase:MDOA001150"/>
<organism evidence="7">
    <name type="scientific">Musca domestica</name>
    <name type="common">House fly</name>
    <dbReference type="NCBI Taxonomy" id="7370"/>
    <lineage>
        <taxon>Eukaryota</taxon>
        <taxon>Metazoa</taxon>
        <taxon>Ecdysozoa</taxon>
        <taxon>Arthropoda</taxon>
        <taxon>Hexapoda</taxon>
        <taxon>Insecta</taxon>
        <taxon>Pterygota</taxon>
        <taxon>Neoptera</taxon>
        <taxon>Endopterygota</taxon>
        <taxon>Diptera</taxon>
        <taxon>Brachycera</taxon>
        <taxon>Muscomorpha</taxon>
        <taxon>Muscoidea</taxon>
        <taxon>Muscidae</taxon>
        <taxon>Musca</taxon>
    </lineage>
</organism>
<dbReference type="KEGG" id="mde:101896279"/>
<reference evidence="9" key="2">
    <citation type="submission" date="2025-05" db="UniProtKB">
        <authorList>
            <consortium name="RefSeq"/>
        </authorList>
    </citation>
    <scope>IDENTIFICATION</scope>
    <source>
        <strain evidence="9">Aabys</strain>
        <tissue evidence="9">Whole body</tissue>
    </source>
</reference>
<feature type="transmembrane region" description="Helical" evidence="6">
    <location>
        <begin position="442"/>
        <end position="464"/>
    </location>
</feature>
<keyword evidence="3 6" id="KW-0812">Transmembrane</keyword>
<dbReference type="PANTHER" id="PTHR33966:SF1">
    <property type="entry name" value="PROTEIN ODR-4 HOMOLOG"/>
    <property type="match status" value="1"/>
</dbReference>
<evidence type="ECO:0000313" key="7">
    <source>
        <dbReference type="EnsemblMetazoa" id="MDOA001150-PA"/>
    </source>
</evidence>
<dbReference type="EnsemblMetazoa" id="MDOA001150-RA">
    <property type="protein sequence ID" value="MDOA001150-PA"/>
    <property type="gene ID" value="MDOA001150"/>
</dbReference>